<organism evidence="3">
    <name type="scientific">Haptolina ericina</name>
    <dbReference type="NCBI Taxonomy" id="156174"/>
    <lineage>
        <taxon>Eukaryota</taxon>
        <taxon>Haptista</taxon>
        <taxon>Haptophyta</taxon>
        <taxon>Prymnesiophyceae</taxon>
        <taxon>Prymnesiales</taxon>
        <taxon>Prymnesiaceae</taxon>
        <taxon>Haptolina</taxon>
    </lineage>
</organism>
<evidence type="ECO:0000259" key="2">
    <source>
        <dbReference type="PROSITE" id="PS50222"/>
    </source>
</evidence>
<dbReference type="CDD" id="cd00051">
    <property type="entry name" value="EFh"/>
    <property type="match status" value="1"/>
</dbReference>
<dbReference type="PROSITE" id="PS50222">
    <property type="entry name" value="EF_HAND_2"/>
    <property type="match status" value="1"/>
</dbReference>
<dbReference type="EMBL" id="HBHX01001495">
    <property type="protein sequence ID" value="CAE0097529.1"/>
    <property type="molecule type" value="Transcribed_RNA"/>
</dbReference>
<evidence type="ECO:0000256" key="1">
    <source>
        <dbReference type="ARBA" id="ARBA00022737"/>
    </source>
</evidence>
<gene>
    <name evidence="3" type="ORF">HERI1096_LOCUS833</name>
</gene>
<proteinExistence type="predicted"/>
<sequence length="138" mass="14978">MVKPLHIVPVCAGRGVTARCCATPEPAEPSLSQKIITRLNSKIGSLAAYAFVEDDMREAFDAVALDPGVLTSVELSQLMANVGDELTEEEVVEFMKEADLDGDGKINCAQWIKVVFDRAKAEIKGPSTKSDKKFFGLF</sequence>
<dbReference type="GO" id="GO:0005509">
    <property type="term" value="F:calcium ion binding"/>
    <property type="evidence" value="ECO:0007669"/>
    <property type="project" value="InterPro"/>
</dbReference>
<dbReference type="SUPFAM" id="SSF47473">
    <property type="entry name" value="EF-hand"/>
    <property type="match status" value="1"/>
</dbReference>
<dbReference type="InterPro" id="IPR011992">
    <property type="entry name" value="EF-hand-dom_pair"/>
</dbReference>
<dbReference type="AlphaFoldDB" id="A0A7S3EPN1"/>
<dbReference type="Pfam" id="PF13833">
    <property type="entry name" value="EF-hand_8"/>
    <property type="match status" value="1"/>
</dbReference>
<keyword evidence="1" id="KW-0677">Repeat</keyword>
<dbReference type="FunFam" id="1.10.238.10:FF:000003">
    <property type="entry name" value="Calmodulin A"/>
    <property type="match status" value="1"/>
</dbReference>
<protein>
    <recommendedName>
        <fullName evidence="2">EF-hand domain-containing protein</fullName>
    </recommendedName>
</protein>
<name>A0A7S3EPN1_9EUKA</name>
<reference evidence="3" key="1">
    <citation type="submission" date="2021-01" db="EMBL/GenBank/DDBJ databases">
        <authorList>
            <person name="Corre E."/>
            <person name="Pelletier E."/>
            <person name="Niang G."/>
            <person name="Scheremetjew M."/>
            <person name="Finn R."/>
            <person name="Kale V."/>
            <person name="Holt S."/>
            <person name="Cochrane G."/>
            <person name="Meng A."/>
            <person name="Brown T."/>
            <person name="Cohen L."/>
        </authorList>
    </citation>
    <scope>NUCLEOTIDE SEQUENCE</scope>
    <source>
        <strain evidence="3">CCMP281</strain>
    </source>
</reference>
<dbReference type="InterPro" id="IPR002048">
    <property type="entry name" value="EF_hand_dom"/>
</dbReference>
<feature type="domain" description="EF-hand" evidence="2">
    <location>
        <begin position="86"/>
        <end position="121"/>
    </location>
</feature>
<dbReference type="Gene3D" id="1.10.238.10">
    <property type="entry name" value="EF-hand"/>
    <property type="match status" value="1"/>
</dbReference>
<accession>A0A7S3EPN1</accession>
<evidence type="ECO:0000313" key="3">
    <source>
        <dbReference type="EMBL" id="CAE0097529.1"/>
    </source>
</evidence>